<proteinExistence type="inferred from homology"/>
<keyword evidence="8 9" id="KW-0807">Transducer</keyword>
<dbReference type="SUPFAM" id="SSF81321">
    <property type="entry name" value="Family A G protein-coupled receptor-like"/>
    <property type="match status" value="1"/>
</dbReference>
<feature type="transmembrane region" description="Helical" evidence="10">
    <location>
        <begin position="6"/>
        <end position="23"/>
    </location>
</feature>
<evidence type="ECO:0000256" key="8">
    <source>
        <dbReference type="ARBA" id="ARBA00023224"/>
    </source>
</evidence>
<keyword evidence="2" id="KW-1003">Cell membrane</keyword>
<dbReference type="Proteomes" id="UP001152320">
    <property type="component" value="Chromosome 2"/>
</dbReference>
<evidence type="ECO:0000256" key="7">
    <source>
        <dbReference type="ARBA" id="ARBA00023170"/>
    </source>
</evidence>
<dbReference type="OrthoDB" id="10042731at2759"/>
<dbReference type="InterPro" id="IPR000276">
    <property type="entry name" value="GPCR_Rhodpsn"/>
</dbReference>
<protein>
    <submittedName>
        <fullName evidence="12">Histamine H2 receptor</fullName>
    </submittedName>
</protein>
<dbReference type="PRINTS" id="PR00237">
    <property type="entry name" value="GPCRRHODOPSN"/>
</dbReference>
<evidence type="ECO:0000256" key="9">
    <source>
        <dbReference type="RuleBase" id="RU000688"/>
    </source>
</evidence>
<comment type="caution">
    <text evidence="12">The sequence shown here is derived from an EMBL/GenBank/DDBJ whole genome shotgun (WGS) entry which is preliminary data.</text>
</comment>
<feature type="transmembrane region" description="Helical" evidence="10">
    <location>
        <begin position="74"/>
        <end position="94"/>
    </location>
</feature>
<sequence>MAVYSTIILLSVVGNFMVLAAFIRAKCFCRVHSYFIAGLALADFLTGLIAIPLAMYARMVVSPWTCYEKTRDFFFAPAVIFCSVSVYHLVAIAINRFIAVSRPLRYSSIMTPLRCKTAIIVLWIMGIAFGVLPIFGKMEDGADSWVCDTDRYTSSAVLAHRVVTSLIVPTFIMILSFIYIRIFYLAYKYKSETTERSKNASSVRSKRSRYLRSRSSWHVKTTVTSAIILAVFSICWFPHSFEFLFEHLYPNHSSILVYIILTETFGFSNSFANPIIYGFRNRAFRLACRRLIKRWFGKTEIRKPRQKN</sequence>
<dbReference type="InterPro" id="IPR017452">
    <property type="entry name" value="GPCR_Rhodpsn_7TM"/>
</dbReference>
<evidence type="ECO:0000313" key="12">
    <source>
        <dbReference type="EMBL" id="KAJ8046510.1"/>
    </source>
</evidence>
<evidence type="ECO:0000256" key="5">
    <source>
        <dbReference type="ARBA" id="ARBA00023040"/>
    </source>
</evidence>
<dbReference type="InterPro" id="IPR050569">
    <property type="entry name" value="TAAR"/>
</dbReference>
<evidence type="ECO:0000259" key="11">
    <source>
        <dbReference type="PROSITE" id="PS50262"/>
    </source>
</evidence>
<keyword evidence="7 9" id="KW-0675">Receptor</keyword>
<dbReference type="GO" id="GO:0004930">
    <property type="term" value="F:G protein-coupled receptor activity"/>
    <property type="evidence" value="ECO:0007669"/>
    <property type="project" value="UniProtKB-KW"/>
</dbReference>
<dbReference type="Pfam" id="PF00001">
    <property type="entry name" value="7tm_1"/>
    <property type="match status" value="1"/>
</dbReference>
<comment type="similarity">
    <text evidence="9">Belongs to the G-protein coupled receptor 1 family.</text>
</comment>
<keyword evidence="6 10" id="KW-0472">Membrane</keyword>
<reference evidence="12" key="1">
    <citation type="submission" date="2021-10" db="EMBL/GenBank/DDBJ databases">
        <title>Tropical sea cucumber genome reveals ecological adaptation and Cuvierian tubules defense mechanism.</title>
        <authorList>
            <person name="Chen T."/>
        </authorList>
    </citation>
    <scope>NUCLEOTIDE SEQUENCE</scope>
    <source>
        <strain evidence="12">Nanhai2018</strain>
        <tissue evidence="12">Muscle</tissue>
    </source>
</reference>
<dbReference type="PROSITE" id="PS50262">
    <property type="entry name" value="G_PROTEIN_RECEP_F1_2"/>
    <property type="match status" value="1"/>
</dbReference>
<organism evidence="12 13">
    <name type="scientific">Holothuria leucospilota</name>
    <name type="common">Black long sea cucumber</name>
    <name type="synonym">Mertensiothuria leucospilota</name>
    <dbReference type="NCBI Taxonomy" id="206669"/>
    <lineage>
        <taxon>Eukaryota</taxon>
        <taxon>Metazoa</taxon>
        <taxon>Echinodermata</taxon>
        <taxon>Eleutherozoa</taxon>
        <taxon>Echinozoa</taxon>
        <taxon>Holothuroidea</taxon>
        <taxon>Aspidochirotacea</taxon>
        <taxon>Aspidochirotida</taxon>
        <taxon>Holothuriidae</taxon>
        <taxon>Holothuria</taxon>
    </lineage>
</organism>
<feature type="transmembrane region" description="Helical" evidence="10">
    <location>
        <begin position="255"/>
        <end position="279"/>
    </location>
</feature>
<dbReference type="Gene3D" id="1.20.1070.10">
    <property type="entry name" value="Rhodopsin 7-helix transmembrane proteins"/>
    <property type="match status" value="1"/>
</dbReference>
<evidence type="ECO:0000256" key="10">
    <source>
        <dbReference type="SAM" id="Phobius"/>
    </source>
</evidence>
<keyword evidence="13" id="KW-1185">Reference proteome</keyword>
<feature type="transmembrane region" description="Helical" evidence="10">
    <location>
        <begin position="166"/>
        <end position="187"/>
    </location>
</feature>
<gene>
    <name evidence="12" type="ORF">HOLleu_05199</name>
</gene>
<dbReference type="GO" id="GO:0005886">
    <property type="term" value="C:plasma membrane"/>
    <property type="evidence" value="ECO:0007669"/>
    <property type="project" value="UniProtKB-SubCell"/>
</dbReference>
<dbReference type="EMBL" id="JAIZAY010000002">
    <property type="protein sequence ID" value="KAJ8046510.1"/>
    <property type="molecule type" value="Genomic_DNA"/>
</dbReference>
<evidence type="ECO:0000256" key="4">
    <source>
        <dbReference type="ARBA" id="ARBA00022989"/>
    </source>
</evidence>
<comment type="subcellular location">
    <subcellularLocation>
        <location evidence="1">Cell membrane</location>
        <topology evidence="1">Multi-pass membrane protein</topology>
    </subcellularLocation>
</comment>
<evidence type="ECO:0000256" key="6">
    <source>
        <dbReference type="ARBA" id="ARBA00023136"/>
    </source>
</evidence>
<keyword evidence="3 9" id="KW-0812">Transmembrane</keyword>
<feature type="transmembrane region" description="Helical" evidence="10">
    <location>
        <begin position="35"/>
        <end position="54"/>
    </location>
</feature>
<keyword evidence="5 9" id="KW-0297">G-protein coupled receptor</keyword>
<evidence type="ECO:0000313" key="13">
    <source>
        <dbReference type="Proteomes" id="UP001152320"/>
    </source>
</evidence>
<dbReference type="PANTHER" id="PTHR24249">
    <property type="entry name" value="HISTAMINE RECEPTOR-RELATED G-PROTEIN COUPLED RECEPTOR"/>
    <property type="match status" value="1"/>
</dbReference>
<feature type="transmembrane region" description="Helical" evidence="10">
    <location>
        <begin position="217"/>
        <end position="239"/>
    </location>
</feature>
<keyword evidence="4 10" id="KW-1133">Transmembrane helix</keyword>
<evidence type="ECO:0000256" key="3">
    <source>
        <dbReference type="ARBA" id="ARBA00022692"/>
    </source>
</evidence>
<dbReference type="AlphaFoldDB" id="A0A9Q1CKE1"/>
<feature type="domain" description="G-protein coupled receptors family 1 profile" evidence="11">
    <location>
        <begin position="14"/>
        <end position="277"/>
    </location>
</feature>
<evidence type="ECO:0000256" key="1">
    <source>
        <dbReference type="ARBA" id="ARBA00004651"/>
    </source>
</evidence>
<name>A0A9Q1CKE1_HOLLE</name>
<dbReference type="PROSITE" id="PS00237">
    <property type="entry name" value="G_PROTEIN_RECEP_F1_1"/>
    <property type="match status" value="1"/>
</dbReference>
<evidence type="ECO:0000256" key="2">
    <source>
        <dbReference type="ARBA" id="ARBA00022475"/>
    </source>
</evidence>
<accession>A0A9Q1CKE1</accession>
<feature type="transmembrane region" description="Helical" evidence="10">
    <location>
        <begin position="115"/>
        <end position="135"/>
    </location>
</feature>
<dbReference type="PANTHER" id="PTHR24249:SF372">
    <property type="entry name" value="G-PROTEIN COUPLED RECEPTORS FAMILY 1 PROFILE DOMAIN-CONTAINING PROTEIN"/>
    <property type="match status" value="1"/>
</dbReference>